<dbReference type="EMBL" id="OOIL02002239">
    <property type="protein sequence ID" value="VFQ81080.1"/>
    <property type="molecule type" value="Genomic_DNA"/>
</dbReference>
<evidence type="ECO:0000313" key="2">
    <source>
        <dbReference type="Proteomes" id="UP000595140"/>
    </source>
</evidence>
<dbReference type="Proteomes" id="UP000595140">
    <property type="component" value="Unassembled WGS sequence"/>
</dbReference>
<reference evidence="1 2" key="1">
    <citation type="submission" date="2018-04" db="EMBL/GenBank/DDBJ databases">
        <authorList>
            <person name="Vogel A."/>
        </authorList>
    </citation>
    <scope>NUCLEOTIDE SEQUENCE [LARGE SCALE GENOMIC DNA]</scope>
</reference>
<protein>
    <submittedName>
        <fullName evidence="1">Uncharacterized protein</fullName>
    </submittedName>
</protein>
<name>A0A484LX00_9ASTE</name>
<keyword evidence="2" id="KW-1185">Reference proteome</keyword>
<gene>
    <name evidence="1" type="ORF">CCAM_LOCUS22856</name>
</gene>
<proteinExistence type="predicted"/>
<accession>A0A484LX00</accession>
<dbReference type="AlphaFoldDB" id="A0A484LX00"/>
<sequence length="69" mass="7950">MKSMKNIHGYGELRKRSICIRSKELFAPTCNIMAMKLQMFDIKVKASIYAAFVTMVRMRFKSFSAGAKH</sequence>
<organism evidence="1 2">
    <name type="scientific">Cuscuta campestris</name>
    <dbReference type="NCBI Taxonomy" id="132261"/>
    <lineage>
        <taxon>Eukaryota</taxon>
        <taxon>Viridiplantae</taxon>
        <taxon>Streptophyta</taxon>
        <taxon>Embryophyta</taxon>
        <taxon>Tracheophyta</taxon>
        <taxon>Spermatophyta</taxon>
        <taxon>Magnoliopsida</taxon>
        <taxon>eudicotyledons</taxon>
        <taxon>Gunneridae</taxon>
        <taxon>Pentapetalae</taxon>
        <taxon>asterids</taxon>
        <taxon>lamiids</taxon>
        <taxon>Solanales</taxon>
        <taxon>Convolvulaceae</taxon>
        <taxon>Cuscuteae</taxon>
        <taxon>Cuscuta</taxon>
        <taxon>Cuscuta subgen. Grammica</taxon>
        <taxon>Cuscuta sect. Cleistogrammica</taxon>
    </lineage>
</organism>
<evidence type="ECO:0000313" key="1">
    <source>
        <dbReference type="EMBL" id="VFQ81080.1"/>
    </source>
</evidence>